<comment type="subcellular location">
    <subcellularLocation>
        <location evidence="1">Nucleus</location>
    </subcellularLocation>
</comment>
<evidence type="ECO:0000256" key="1">
    <source>
        <dbReference type="ARBA" id="ARBA00004123"/>
    </source>
</evidence>
<evidence type="ECO:0000256" key="5">
    <source>
        <dbReference type="SAM" id="MobiDB-lite"/>
    </source>
</evidence>
<feature type="compositionally biased region" description="Gly residues" evidence="5">
    <location>
        <begin position="333"/>
        <end position="346"/>
    </location>
</feature>
<protein>
    <submittedName>
        <fullName evidence="7">Nonsense-mediated decay protein Upf3</fullName>
    </submittedName>
</protein>
<dbReference type="InterPro" id="IPR035979">
    <property type="entry name" value="RBD_domain_sf"/>
</dbReference>
<evidence type="ECO:0000256" key="4">
    <source>
        <dbReference type="ARBA" id="ARBA00023242"/>
    </source>
</evidence>
<dbReference type="EMBL" id="LN483166">
    <property type="protein sequence ID" value="CED84589.1"/>
    <property type="molecule type" value="Genomic_DNA"/>
</dbReference>
<dbReference type="InterPro" id="IPR039722">
    <property type="entry name" value="Upf3"/>
</dbReference>
<feature type="compositionally biased region" description="Basic and acidic residues" evidence="5">
    <location>
        <begin position="374"/>
        <end position="385"/>
    </location>
</feature>
<dbReference type="CDD" id="cd12455">
    <property type="entry name" value="RRM_like_Smg4_UPF3"/>
    <property type="match status" value="1"/>
</dbReference>
<dbReference type="SUPFAM" id="SSF54928">
    <property type="entry name" value="RNA-binding domain, RBD"/>
    <property type="match status" value="1"/>
</dbReference>
<dbReference type="PANTHER" id="PTHR13112">
    <property type="entry name" value="UPF3 REGULATOR OF NONSENSE TRANSCRIPTS-LIKE PROTEIN"/>
    <property type="match status" value="1"/>
</dbReference>
<accession>A0A0F7SV13</accession>
<dbReference type="GO" id="GO:0000184">
    <property type="term" value="P:nuclear-transcribed mRNA catabolic process, nonsense-mediated decay"/>
    <property type="evidence" value="ECO:0007669"/>
    <property type="project" value="UniProtKB-KW"/>
</dbReference>
<comment type="similarity">
    <text evidence="2">Belongs to the RENT3 family.</text>
</comment>
<dbReference type="InterPro" id="IPR012677">
    <property type="entry name" value="Nucleotide-bd_a/b_plait_sf"/>
</dbReference>
<evidence type="ECO:0000259" key="6">
    <source>
        <dbReference type="Pfam" id="PF03467"/>
    </source>
</evidence>
<feature type="compositionally biased region" description="Polar residues" evidence="5">
    <location>
        <begin position="436"/>
        <end position="447"/>
    </location>
</feature>
<dbReference type="Pfam" id="PF03467">
    <property type="entry name" value="Smg4_UPF3"/>
    <property type="match status" value="1"/>
</dbReference>
<organism evidence="7">
    <name type="scientific">Phaffia rhodozyma</name>
    <name type="common">Yeast</name>
    <name type="synonym">Xanthophyllomyces dendrorhous</name>
    <dbReference type="NCBI Taxonomy" id="264483"/>
    <lineage>
        <taxon>Eukaryota</taxon>
        <taxon>Fungi</taxon>
        <taxon>Dikarya</taxon>
        <taxon>Basidiomycota</taxon>
        <taxon>Agaricomycotina</taxon>
        <taxon>Tremellomycetes</taxon>
        <taxon>Cystofilobasidiales</taxon>
        <taxon>Mrakiaceae</taxon>
        <taxon>Phaffia</taxon>
    </lineage>
</organism>
<evidence type="ECO:0000313" key="7">
    <source>
        <dbReference type="EMBL" id="CED84589.1"/>
    </source>
</evidence>
<keyword evidence="3" id="KW-0866">Nonsense-mediated mRNA decay</keyword>
<dbReference type="GO" id="GO:0045727">
    <property type="term" value="P:positive regulation of translation"/>
    <property type="evidence" value="ECO:0007669"/>
    <property type="project" value="TreeGrafter"/>
</dbReference>
<proteinExistence type="inferred from homology"/>
<feature type="region of interest" description="Disordered" evidence="5">
    <location>
        <begin position="204"/>
        <end position="520"/>
    </location>
</feature>
<feature type="compositionally biased region" description="Low complexity" evidence="5">
    <location>
        <begin position="413"/>
        <end position="429"/>
    </location>
</feature>
<dbReference type="GO" id="GO:0003729">
    <property type="term" value="F:mRNA binding"/>
    <property type="evidence" value="ECO:0007669"/>
    <property type="project" value="TreeGrafter"/>
</dbReference>
<feature type="domain" description="UPF3" evidence="6">
    <location>
        <begin position="38"/>
        <end position="205"/>
    </location>
</feature>
<dbReference type="PANTHER" id="PTHR13112:SF0">
    <property type="entry name" value="FI21285P1"/>
    <property type="match status" value="1"/>
</dbReference>
<evidence type="ECO:0000256" key="2">
    <source>
        <dbReference type="ARBA" id="ARBA00005991"/>
    </source>
</evidence>
<feature type="compositionally biased region" description="Gly residues" evidence="5">
    <location>
        <begin position="471"/>
        <end position="520"/>
    </location>
</feature>
<feature type="region of interest" description="Disordered" evidence="5">
    <location>
        <begin position="1"/>
        <end position="33"/>
    </location>
</feature>
<dbReference type="InterPro" id="IPR005120">
    <property type="entry name" value="UPF3_dom"/>
</dbReference>
<feature type="compositionally biased region" description="Polar residues" evidence="5">
    <location>
        <begin position="291"/>
        <end position="301"/>
    </location>
</feature>
<dbReference type="Gene3D" id="3.30.70.330">
    <property type="match status" value="1"/>
</dbReference>
<dbReference type="GO" id="GO:0005730">
    <property type="term" value="C:nucleolus"/>
    <property type="evidence" value="ECO:0007669"/>
    <property type="project" value="TreeGrafter"/>
</dbReference>
<reference evidence="7" key="1">
    <citation type="submission" date="2014-08" db="EMBL/GenBank/DDBJ databases">
        <authorList>
            <person name="Sharma Rahul"/>
            <person name="Thines Marco"/>
        </authorList>
    </citation>
    <scope>NUCLEOTIDE SEQUENCE</scope>
</reference>
<feature type="compositionally biased region" description="Pro residues" evidence="5">
    <location>
        <begin position="1"/>
        <end position="10"/>
    </location>
</feature>
<keyword evidence="4" id="KW-0539">Nucleus</keyword>
<feature type="compositionally biased region" description="Low complexity" evidence="5">
    <location>
        <begin position="311"/>
        <end position="332"/>
    </location>
</feature>
<feature type="compositionally biased region" description="Basic residues" evidence="5">
    <location>
        <begin position="241"/>
        <end position="253"/>
    </location>
</feature>
<name>A0A0F7SV13_PHARH</name>
<evidence type="ECO:0000256" key="3">
    <source>
        <dbReference type="ARBA" id="ARBA00023161"/>
    </source>
</evidence>
<dbReference type="GO" id="GO:0005737">
    <property type="term" value="C:cytoplasm"/>
    <property type="evidence" value="ECO:0007669"/>
    <property type="project" value="TreeGrafter"/>
</dbReference>
<dbReference type="AlphaFoldDB" id="A0A0F7SV13"/>
<sequence>MQASEPPPPKSSIKKSQKVQSEPSSSSSYQQQQQQQVKLKIVIRRLPANLPEELFWQSVKPWVNEQTVSWKFYRKGKLAKSVNKETVHSRAYVLFKSTPSLVTFHREYDGHLFRDKQGNESNAVVEYAVYQKVPTDRKKGDRKQGSIDIDPDYLSFLESLKAPAKTVVDGEMTSQAVATAAAATLSSGAAKPKLTPLLEHLKARKEGKSHKHGSPALSGMSTPRGAKAILAPPPNGQSSGKSKKGDKKDKGKGKSSAGADKKDKATGSEGAGGATDANGSSTKRSKKQPKQHAQSSGSSAPGSRLQPPEPAALQAMAAASLAARQQQQQQGRSGEGGGGGGGGGNRSGAQSPAVGEANGTGPPPGASRSKRREKRGDGGKKEAKEGGGGGGTENSSGPPVQFKILKREATAEPSPSSASIPSSSTPSDPFHGRQPGASSSRALNPNLQVFEPQQSQPPPVSTTERVRGPRSGRGGLGGGGGGQQQQQSGGGGGGGGRGGRGGGGGRGAKGGRGRGQGPPP</sequence>
<feature type="compositionally biased region" description="Low complexity" evidence="5">
    <location>
        <begin position="18"/>
        <end position="33"/>
    </location>
</feature>